<organism evidence="2 3">
    <name type="scientific">Microbotryum saponariae</name>
    <dbReference type="NCBI Taxonomy" id="289078"/>
    <lineage>
        <taxon>Eukaryota</taxon>
        <taxon>Fungi</taxon>
        <taxon>Dikarya</taxon>
        <taxon>Basidiomycota</taxon>
        <taxon>Pucciniomycotina</taxon>
        <taxon>Microbotryomycetes</taxon>
        <taxon>Microbotryales</taxon>
        <taxon>Microbotryaceae</taxon>
        <taxon>Microbotryum</taxon>
    </lineage>
</organism>
<name>A0A2X0KYG9_9BASI</name>
<evidence type="ECO:0000256" key="1">
    <source>
        <dbReference type="SAM" id="MobiDB-lite"/>
    </source>
</evidence>
<reference evidence="3" key="1">
    <citation type="submission" date="2016-10" db="EMBL/GenBank/DDBJ databases">
        <authorList>
            <person name="Jeantristanb JTB J.-T."/>
            <person name="Ricardo R."/>
        </authorList>
    </citation>
    <scope>NUCLEOTIDE SEQUENCE [LARGE SCALE GENOMIC DNA]</scope>
</reference>
<gene>
    <name evidence="2" type="ORF">BZ3500_MVSOF-1268-A1-R1_CHR7-1G09039</name>
</gene>
<proteinExistence type="predicted"/>
<dbReference type="Proteomes" id="UP000249723">
    <property type="component" value="Unassembled WGS sequence"/>
</dbReference>
<protein>
    <submittedName>
        <fullName evidence="2">BZ3500_MvSof-1268-A1-R1_Chr7-1g09039 protein</fullName>
    </submittedName>
</protein>
<dbReference type="AlphaFoldDB" id="A0A2X0KYG9"/>
<evidence type="ECO:0000313" key="3">
    <source>
        <dbReference type="Proteomes" id="UP000249723"/>
    </source>
</evidence>
<keyword evidence="3" id="KW-1185">Reference proteome</keyword>
<accession>A0A2X0KYG9</accession>
<feature type="region of interest" description="Disordered" evidence="1">
    <location>
        <begin position="17"/>
        <end position="58"/>
    </location>
</feature>
<evidence type="ECO:0000313" key="2">
    <source>
        <dbReference type="EMBL" id="SDA02677.1"/>
    </source>
</evidence>
<dbReference type="EMBL" id="FMWP01000127">
    <property type="protein sequence ID" value="SDA02677.1"/>
    <property type="molecule type" value="Genomic_DNA"/>
</dbReference>
<sequence>MGRFTYPLVQLFEARDLKQGKQERGGPSARARSARQILAARPKRTSVDSPVDDEPKTSPVCQHLVTQVAIEVARLLARGVGPYIGVAFRGLEQRLGQQGDGVFEVRTGPRAGASKQEKEVVATIALEAQARET</sequence>